<evidence type="ECO:0000256" key="6">
    <source>
        <dbReference type="RuleBase" id="RU003345"/>
    </source>
</evidence>
<dbReference type="GO" id="GO:0004029">
    <property type="term" value="F:aldehyde dehydrogenase (NAD+) activity"/>
    <property type="evidence" value="ECO:0007669"/>
    <property type="project" value="UniProtKB-EC"/>
</dbReference>
<dbReference type="PANTHER" id="PTHR11699">
    <property type="entry name" value="ALDEHYDE DEHYDROGENASE-RELATED"/>
    <property type="match status" value="1"/>
</dbReference>
<dbReference type="Pfam" id="PF00171">
    <property type="entry name" value="Aldedh"/>
    <property type="match status" value="1"/>
</dbReference>
<sequence>MSDKFELSFDSFFNTVDGEQRGSPILHQGINPTTGKPLWDVPVATAEDINDAVVAAQKAFAKWSAMGYCNRAQLLDQFANAFLKLAPQFTTLLQAETGRTKDIAQIEVHWSVLWLRHPGSLALPHQVLEDEDKYVTIEYKPRGVVVAICPWNYPIMLAFGKIAPAVAVGNCVIVKPSPFTPYTTLKFVELAQSIFPPGVLQVLADDGQLGPLLVDHPGIAQISFTGSTATGKKIMQAAAKTMKKVTLELGGNDAAIILSDVDVDKVAPQVAMGAWWNSGQSCIAVKRVYIHESIYDRFMRALVHFSKMISVGCSSTSGGPVLGPIQNKIQFQKLKELVAECRQRGYKFALDEPPTAKASLSQQSLEAGFFLWPMVVDNPPPDCPLVVDEQFGPIIPCVPFSDVNAAIAATNATPTGLSASLWCSNEEAAKGLADQLDVGTVFINGPARPDPQVPFSGHKESGMGTEYGLAGLLEYCQIKSIVRYKECL</sequence>
<evidence type="ECO:0000256" key="5">
    <source>
        <dbReference type="PROSITE-ProRule" id="PRU10007"/>
    </source>
</evidence>
<accession>A0A5M9MX50</accession>
<comment type="similarity">
    <text evidence="1 6">Belongs to the aldehyde dehydrogenase family.</text>
</comment>
<comment type="caution">
    <text evidence="8">The sequence shown here is derived from an EMBL/GenBank/DDBJ whole genome shotgun (WGS) entry which is preliminary data.</text>
</comment>
<proteinExistence type="inferred from homology"/>
<name>A0A5M9MX50_9EURO</name>
<reference evidence="8 9" key="1">
    <citation type="submission" date="2019-08" db="EMBL/GenBank/DDBJ databases">
        <title>The genome sequence of a newly discovered highly antifungal drug resistant Aspergillus species, Aspergillus tanneri NIH 1004.</title>
        <authorList>
            <person name="Mounaud S."/>
            <person name="Singh I."/>
            <person name="Joardar V."/>
            <person name="Pakala S."/>
            <person name="Pakala S."/>
            <person name="Venepally P."/>
            <person name="Chung J.K."/>
            <person name="Losada L."/>
            <person name="Nierman W.C."/>
        </authorList>
    </citation>
    <scope>NUCLEOTIDE SEQUENCE [LARGE SCALE GENOMIC DNA]</scope>
    <source>
        <strain evidence="8 9">NIH1004</strain>
    </source>
</reference>
<evidence type="ECO:0000256" key="3">
    <source>
        <dbReference type="ARBA" id="ARBA00024226"/>
    </source>
</evidence>
<dbReference type="Gene3D" id="3.40.605.10">
    <property type="entry name" value="Aldehyde Dehydrogenase, Chain A, domain 1"/>
    <property type="match status" value="1"/>
</dbReference>
<evidence type="ECO:0000313" key="9">
    <source>
        <dbReference type="Proteomes" id="UP000324241"/>
    </source>
</evidence>
<dbReference type="Gene3D" id="3.40.309.10">
    <property type="entry name" value="Aldehyde Dehydrogenase, Chain A, domain 2"/>
    <property type="match status" value="1"/>
</dbReference>
<dbReference type="VEuPathDB" id="FungiDB:EYZ11_008930"/>
<dbReference type="SUPFAM" id="SSF53720">
    <property type="entry name" value="ALDH-like"/>
    <property type="match status" value="1"/>
</dbReference>
<dbReference type="RefSeq" id="XP_033428844.1">
    <property type="nucleotide sequence ID" value="XM_033566849.1"/>
</dbReference>
<evidence type="ECO:0000313" key="8">
    <source>
        <dbReference type="EMBL" id="KAA8649483.1"/>
    </source>
</evidence>
<dbReference type="InterPro" id="IPR016163">
    <property type="entry name" value="Ald_DH_C"/>
</dbReference>
<comment type="catalytic activity">
    <reaction evidence="4">
        <text>an aldehyde + NAD(+) + H2O = a carboxylate + NADH + 2 H(+)</text>
        <dbReference type="Rhea" id="RHEA:16185"/>
        <dbReference type="ChEBI" id="CHEBI:15377"/>
        <dbReference type="ChEBI" id="CHEBI:15378"/>
        <dbReference type="ChEBI" id="CHEBI:17478"/>
        <dbReference type="ChEBI" id="CHEBI:29067"/>
        <dbReference type="ChEBI" id="CHEBI:57540"/>
        <dbReference type="ChEBI" id="CHEBI:57945"/>
        <dbReference type="EC" id="1.2.1.3"/>
    </reaction>
</comment>
<organism evidence="8 9">
    <name type="scientific">Aspergillus tanneri</name>
    <dbReference type="NCBI Taxonomy" id="1220188"/>
    <lineage>
        <taxon>Eukaryota</taxon>
        <taxon>Fungi</taxon>
        <taxon>Dikarya</taxon>
        <taxon>Ascomycota</taxon>
        <taxon>Pezizomycotina</taxon>
        <taxon>Eurotiomycetes</taxon>
        <taxon>Eurotiomycetidae</taxon>
        <taxon>Eurotiales</taxon>
        <taxon>Aspergillaceae</taxon>
        <taxon>Aspergillus</taxon>
        <taxon>Aspergillus subgen. Circumdati</taxon>
    </lineage>
</organism>
<evidence type="ECO:0000256" key="2">
    <source>
        <dbReference type="ARBA" id="ARBA00023002"/>
    </source>
</evidence>
<dbReference type="InterPro" id="IPR029510">
    <property type="entry name" value="Ald_DH_CS_GLU"/>
</dbReference>
<dbReference type="InterPro" id="IPR016161">
    <property type="entry name" value="Ald_DH/histidinol_DH"/>
</dbReference>
<feature type="domain" description="Aldehyde dehydrogenase" evidence="7">
    <location>
        <begin position="30"/>
        <end position="481"/>
    </location>
</feature>
<dbReference type="EMBL" id="QUQM01000001">
    <property type="protein sequence ID" value="KAA8649483.1"/>
    <property type="molecule type" value="Genomic_DNA"/>
</dbReference>
<evidence type="ECO:0000259" key="7">
    <source>
        <dbReference type="Pfam" id="PF00171"/>
    </source>
</evidence>
<keyword evidence="2 6" id="KW-0560">Oxidoreductase</keyword>
<dbReference type="Proteomes" id="UP000324241">
    <property type="component" value="Unassembled WGS sequence"/>
</dbReference>
<dbReference type="OrthoDB" id="310895at2759"/>
<dbReference type="CDD" id="cd07106">
    <property type="entry name" value="ALDH_AldA-AAD23400"/>
    <property type="match status" value="1"/>
</dbReference>
<dbReference type="PROSITE" id="PS00687">
    <property type="entry name" value="ALDEHYDE_DEHYDR_GLU"/>
    <property type="match status" value="1"/>
</dbReference>
<dbReference type="GeneID" id="54324856"/>
<feature type="active site" evidence="5">
    <location>
        <position position="248"/>
    </location>
</feature>
<dbReference type="AlphaFoldDB" id="A0A5M9MX50"/>
<gene>
    <name evidence="8" type="ORF">ATNIH1004_002154</name>
</gene>
<protein>
    <recommendedName>
        <fullName evidence="3">aldehyde dehydrogenase (NAD(+))</fullName>
        <ecNumber evidence="3">1.2.1.3</ecNumber>
    </recommendedName>
</protein>
<dbReference type="InterPro" id="IPR044086">
    <property type="entry name" value="LUC3-like"/>
</dbReference>
<dbReference type="FunFam" id="3.40.605.10:FF:000007">
    <property type="entry name" value="NAD/NADP-dependent betaine aldehyde dehydrogenase"/>
    <property type="match status" value="1"/>
</dbReference>
<dbReference type="EC" id="1.2.1.3" evidence="3"/>
<dbReference type="InterPro" id="IPR015590">
    <property type="entry name" value="Aldehyde_DH_dom"/>
</dbReference>
<dbReference type="InterPro" id="IPR016162">
    <property type="entry name" value="Ald_DH_N"/>
</dbReference>
<evidence type="ECO:0000256" key="4">
    <source>
        <dbReference type="ARBA" id="ARBA00049194"/>
    </source>
</evidence>
<evidence type="ECO:0000256" key="1">
    <source>
        <dbReference type="ARBA" id="ARBA00009986"/>
    </source>
</evidence>